<evidence type="ECO:0000313" key="6">
    <source>
        <dbReference type="EMBL" id="GGK83868.1"/>
    </source>
</evidence>
<keyword evidence="3" id="KW-0378">Hydrolase</keyword>
<dbReference type="Proteomes" id="UP000627984">
    <property type="component" value="Unassembled WGS sequence"/>
</dbReference>
<name>A0AA37F6Q6_9ACTN</name>
<dbReference type="EMBL" id="BMQD01000016">
    <property type="protein sequence ID" value="GGK83868.1"/>
    <property type="molecule type" value="Genomic_DNA"/>
</dbReference>
<dbReference type="Pfam" id="PF00753">
    <property type="entry name" value="Lactamase_B"/>
    <property type="match status" value="1"/>
</dbReference>
<evidence type="ECO:0000256" key="3">
    <source>
        <dbReference type="ARBA" id="ARBA00022801"/>
    </source>
</evidence>
<sequence length="282" mass="30255">MRLHVPPQPPPVTVGRRTVVPLIDAAGHVLPPERLFPGLPPADLERLLATDGMRAPMVVTGFAVLGAGTTILVDTCLGGDKRGRRGPFPGFTSRWMTTLAEAGVEPGSVDVVVTTHLHHDHVGWHTTDDLKPAFPRARHLLAEAEYGHFAAGRTRHAERIGECLLPVREAGLLDLVTGAHRIDDGVRLLPAPGHSPGHLVVEVTDGGRTAVIAGDLVHHPLQLLRPDVSSSLCEDPALAAESRRRVLDDLADRSGLFFATHLARSGTVRREGSGFVLDDPLR</sequence>
<evidence type="ECO:0000259" key="5">
    <source>
        <dbReference type="SMART" id="SM00849"/>
    </source>
</evidence>
<dbReference type="GO" id="GO:0016787">
    <property type="term" value="F:hydrolase activity"/>
    <property type="evidence" value="ECO:0007669"/>
    <property type="project" value="UniProtKB-KW"/>
</dbReference>
<evidence type="ECO:0000313" key="7">
    <source>
        <dbReference type="Proteomes" id="UP000627984"/>
    </source>
</evidence>
<organism evidence="6 7">
    <name type="scientific">Planomonospora parontospora</name>
    <dbReference type="NCBI Taxonomy" id="58119"/>
    <lineage>
        <taxon>Bacteria</taxon>
        <taxon>Bacillati</taxon>
        <taxon>Actinomycetota</taxon>
        <taxon>Actinomycetes</taxon>
        <taxon>Streptosporangiales</taxon>
        <taxon>Streptosporangiaceae</taxon>
        <taxon>Planomonospora</taxon>
    </lineage>
</organism>
<evidence type="ECO:0000256" key="4">
    <source>
        <dbReference type="ARBA" id="ARBA00022833"/>
    </source>
</evidence>
<keyword evidence="4" id="KW-0862">Zinc</keyword>
<reference evidence="6" key="2">
    <citation type="submission" date="2022-09" db="EMBL/GenBank/DDBJ databases">
        <authorList>
            <person name="Sun Q."/>
            <person name="Ohkuma M."/>
        </authorList>
    </citation>
    <scope>NUCLEOTIDE SEQUENCE</scope>
    <source>
        <strain evidence="6">JCM 3093</strain>
    </source>
</reference>
<accession>A0AA37F6Q6</accession>
<dbReference type="PANTHER" id="PTHR42978">
    <property type="entry name" value="QUORUM-QUENCHING LACTONASE YTNP-RELATED-RELATED"/>
    <property type="match status" value="1"/>
</dbReference>
<dbReference type="RefSeq" id="WP_191896811.1">
    <property type="nucleotide sequence ID" value="NZ_BMQD01000016.1"/>
</dbReference>
<dbReference type="InterPro" id="IPR036866">
    <property type="entry name" value="RibonucZ/Hydroxyglut_hydro"/>
</dbReference>
<comment type="similarity">
    <text evidence="1">Belongs to the metallo-beta-lactamase superfamily.</text>
</comment>
<dbReference type="PANTHER" id="PTHR42978:SF6">
    <property type="entry name" value="QUORUM-QUENCHING LACTONASE YTNP-RELATED"/>
    <property type="match status" value="1"/>
</dbReference>
<protein>
    <submittedName>
        <fullName evidence="6">MBL fold metallo-hydrolase</fullName>
    </submittedName>
</protein>
<dbReference type="GO" id="GO:0046872">
    <property type="term" value="F:metal ion binding"/>
    <property type="evidence" value="ECO:0007669"/>
    <property type="project" value="UniProtKB-KW"/>
</dbReference>
<reference evidence="6" key="1">
    <citation type="journal article" date="2014" name="Int. J. Syst. Evol. Microbiol.">
        <title>Complete genome sequence of Corynebacterium casei LMG S-19264T (=DSM 44701T), isolated from a smear-ripened cheese.</title>
        <authorList>
            <consortium name="US DOE Joint Genome Institute (JGI-PGF)"/>
            <person name="Walter F."/>
            <person name="Albersmeier A."/>
            <person name="Kalinowski J."/>
            <person name="Ruckert C."/>
        </authorList>
    </citation>
    <scope>NUCLEOTIDE SEQUENCE</scope>
    <source>
        <strain evidence="6">JCM 3093</strain>
    </source>
</reference>
<feature type="domain" description="Metallo-beta-lactamase" evidence="5">
    <location>
        <begin position="58"/>
        <end position="261"/>
    </location>
</feature>
<evidence type="ECO:0000256" key="2">
    <source>
        <dbReference type="ARBA" id="ARBA00022723"/>
    </source>
</evidence>
<dbReference type="SUPFAM" id="SSF56281">
    <property type="entry name" value="Metallo-hydrolase/oxidoreductase"/>
    <property type="match status" value="1"/>
</dbReference>
<dbReference type="AlphaFoldDB" id="A0AA37F6Q6"/>
<dbReference type="CDD" id="cd16277">
    <property type="entry name" value="metallo-hydrolase-like_MBL-fold"/>
    <property type="match status" value="1"/>
</dbReference>
<dbReference type="SMART" id="SM00849">
    <property type="entry name" value="Lactamase_B"/>
    <property type="match status" value="1"/>
</dbReference>
<comment type="caution">
    <text evidence="6">The sequence shown here is derived from an EMBL/GenBank/DDBJ whole genome shotgun (WGS) entry which is preliminary data.</text>
</comment>
<gene>
    <name evidence="6" type="ORF">GCM10010126_48960</name>
</gene>
<evidence type="ECO:0000256" key="1">
    <source>
        <dbReference type="ARBA" id="ARBA00007749"/>
    </source>
</evidence>
<dbReference type="Gene3D" id="3.60.15.10">
    <property type="entry name" value="Ribonuclease Z/Hydroxyacylglutathione hydrolase-like"/>
    <property type="match status" value="1"/>
</dbReference>
<dbReference type="InterPro" id="IPR051013">
    <property type="entry name" value="MBL_superfamily_lactonases"/>
</dbReference>
<dbReference type="InterPro" id="IPR001279">
    <property type="entry name" value="Metallo-B-lactamas"/>
</dbReference>
<proteinExistence type="inferred from homology"/>
<keyword evidence="2" id="KW-0479">Metal-binding</keyword>